<dbReference type="EC" id="5.2.1.8" evidence="3"/>
<dbReference type="Proteomes" id="UP000317318">
    <property type="component" value="Chromosome"/>
</dbReference>
<dbReference type="PRINTS" id="PR00153">
    <property type="entry name" value="CSAPPISMRASE"/>
</dbReference>
<keyword evidence="2 3" id="KW-0413">Isomerase</keyword>
<evidence type="ECO:0000256" key="1">
    <source>
        <dbReference type="ARBA" id="ARBA00023110"/>
    </source>
</evidence>
<keyword evidence="1 3" id="KW-0697">Rotamase</keyword>
<reference evidence="5 6" key="1">
    <citation type="submission" date="2019-02" db="EMBL/GenBank/DDBJ databases">
        <title>Deep-cultivation of Planctomycetes and their phenomic and genomic characterization uncovers novel biology.</title>
        <authorList>
            <person name="Wiegand S."/>
            <person name="Jogler M."/>
            <person name="Boedeker C."/>
            <person name="Pinto D."/>
            <person name="Vollmers J."/>
            <person name="Rivas-Marin E."/>
            <person name="Kohn T."/>
            <person name="Peeters S.H."/>
            <person name="Heuer A."/>
            <person name="Rast P."/>
            <person name="Oberbeckmann S."/>
            <person name="Bunk B."/>
            <person name="Jeske O."/>
            <person name="Meyerdierks A."/>
            <person name="Storesund J.E."/>
            <person name="Kallscheuer N."/>
            <person name="Luecker S."/>
            <person name="Lage O.M."/>
            <person name="Pohl T."/>
            <person name="Merkel B.J."/>
            <person name="Hornburger P."/>
            <person name="Mueller R.-W."/>
            <person name="Bruemmer F."/>
            <person name="Labrenz M."/>
            <person name="Spormann A.M."/>
            <person name="Op den Camp H."/>
            <person name="Overmann J."/>
            <person name="Amann R."/>
            <person name="Jetten M.S.M."/>
            <person name="Mascher T."/>
            <person name="Medema M.H."/>
            <person name="Devos D.P."/>
            <person name="Kaster A.-K."/>
            <person name="Ovreas L."/>
            <person name="Rohde M."/>
            <person name="Galperin M.Y."/>
            <person name="Jogler C."/>
        </authorList>
    </citation>
    <scope>NUCLEOTIDE SEQUENCE [LARGE SCALE GENOMIC DNA]</scope>
    <source>
        <strain evidence="5 6">Pan189</strain>
    </source>
</reference>
<comment type="function">
    <text evidence="3">PPIases accelerate the folding of proteins. It catalyzes the cis-trans isomerization of proline imidic peptide bonds in oligopeptides.</text>
</comment>
<dbReference type="Gene3D" id="2.40.100.10">
    <property type="entry name" value="Cyclophilin-like"/>
    <property type="match status" value="1"/>
</dbReference>
<dbReference type="EMBL" id="CP036268">
    <property type="protein sequence ID" value="QDT39221.1"/>
    <property type="molecule type" value="Genomic_DNA"/>
</dbReference>
<feature type="chain" id="PRO_5022253243" description="Peptidyl-prolyl cis-trans isomerase" evidence="3">
    <location>
        <begin position="23"/>
        <end position="230"/>
    </location>
</feature>
<proteinExistence type="inferred from homology"/>
<dbReference type="GO" id="GO:0003755">
    <property type="term" value="F:peptidyl-prolyl cis-trans isomerase activity"/>
    <property type="evidence" value="ECO:0007669"/>
    <property type="project" value="UniProtKB-UniRule"/>
</dbReference>
<dbReference type="Pfam" id="PF00160">
    <property type="entry name" value="Pro_isomerase"/>
    <property type="match status" value="1"/>
</dbReference>
<dbReference type="InterPro" id="IPR029000">
    <property type="entry name" value="Cyclophilin-like_dom_sf"/>
</dbReference>
<name>A0A517R5R8_9PLAN</name>
<feature type="signal peptide" evidence="3">
    <location>
        <begin position="1"/>
        <end position="22"/>
    </location>
</feature>
<feature type="domain" description="PPIase cyclophilin-type" evidence="4">
    <location>
        <begin position="57"/>
        <end position="177"/>
    </location>
</feature>
<dbReference type="SUPFAM" id="SSF50891">
    <property type="entry name" value="Cyclophilin-like"/>
    <property type="match status" value="1"/>
</dbReference>
<sequence precursor="true">MNVMSRRALLLGVGCLFAIGCAGELSSEGPRPPLAEPTLTEPASGETFQALFKTTQGEFVIKVHRDWSPNGAERFHELVKSGFFDDQRFFRVVPGFMVQWGIPGDPDVAAKWADKTIRDDRVKQSNKRGFVTFAKSGAPNSRSTQIFINFGNNSRLDGDGFSPFGEVVRGMDVVDSLYSGYGENPRNMNVQGNLREFGNQWLDIQFPELDHIESARIITENGEPAESPGA</sequence>
<evidence type="ECO:0000259" key="4">
    <source>
        <dbReference type="PROSITE" id="PS50072"/>
    </source>
</evidence>
<evidence type="ECO:0000256" key="3">
    <source>
        <dbReference type="RuleBase" id="RU363019"/>
    </source>
</evidence>
<dbReference type="KEGG" id="svp:Pan189_36240"/>
<dbReference type="InterPro" id="IPR002130">
    <property type="entry name" value="Cyclophilin-type_PPIase_dom"/>
</dbReference>
<gene>
    <name evidence="5" type="primary">ppiB_3</name>
    <name evidence="5" type="ORF">Pan189_36240</name>
</gene>
<dbReference type="RefSeq" id="WP_310820714.1">
    <property type="nucleotide sequence ID" value="NZ_CP036268.1"/>
</dbReference>
<dbReference type="InterPro" id="IPR044665">
    <property type="entry name" value="E_coli_cyclophilin_A-like"/>
</dbReference>
<dbReference type="PROSITE" id="PS51257">
    <property type="entry name" value="PROKAR_LIPOPROTEIN"/>
    <property type="match status" value="1"/>
</dbReference>
<dbReference type="PANTHER" id="PTHR43246">
    <property type="entry name" value="PEPTIDYL-PROLYL CIS-TRANS ISOMERASE CYP38, CHLOROPLASTIC"/>
    <property type="match status" value="1"/>
</dbReference>
<comment type="catalytic activity">
    <reaction evidence="3">
        <text>[protein]-peptidylproline (omega=180) = [protein]-peptidylproline (omega=0)</text>
        <dbReference type="Rhea" id="RHEA:16237"/>
        <dbReference type="Rhea" id="RHEA-COMP:10747"/>
        <dbReference type="Rhea" id="RHEA-COMP:10748"/>
        <dbReference type="ChEBI" id="CHEBI:83833"/>
        <dbReference type="ChEBI" id="CHEBI:83834"/>
        <dbReference type="EC" id="5.2.1.8"/>
    </reaction>
</comment>
<evidence type="ECO:0000313" key="5">
    <source>
        <dbReference type="EMBL" id="QDT39221.1"/>
    </source>
</evidence>
<comment type="similarity">
    <text evidence="3">Belongs to the cyclophilin-type PPIase family.</text>
</comment>
<accession>A0A517R5R8</accession>
<dbReference type="AlphaFoldDB" id="A0A517R5R8"/>
<dbReference type="PROSITE" id="PS50072">
    <property type="entry name" value="CSA_PPIASE_2"/>
    <property type="match status" value="1"/>
</dbReference>
<protein>
    <recommendedName>
        <fullName evidence="3">Peptidyl-prolyl cis-trans isomerase</fullName>
        <shortName evidence="3">PPIase</shortName>
        <ecNumber evidence="3">5.2.1.8</ecNumber>
    </recommendedName>
</protein>
<keyword evidence="3" id="KW-0732">Signal</keyword>
<keyword evidence="6" id="KW-1185">Reference proteome</keyword>
<organism evidence="5 6">
    <name type="scientific">Stratiformator vulcanicus</name>
    <dbReference type="NCBI Taxonomy" id="2527980"/>
    <lineage>
        <taxon>Bacteria</taxon>
        <taxon>Pseudomonadati</taxon>
        <taxon>Planctomycetota</taxon>
        <taxon>Planctomycetia</taxon>
        <taxon>Planctomycetales</taxon>
        <taxon>Planctomycetaceae</taxon>
        <taxon>Stratiformator</taxon>
    </lineage>
</organism>
<evidence type="ECO:0000256" key="2">
    <source>
        <dbReference type="ARBA" id="ARBA00023235"/>
    </source>
</evidence>
<evidence type="ECO:0000313" key="6">
    <source>
        <dbReference type="Proteomes" id="UP000317318"/>
    </source>
</evidence>